<dbReference type="Proteomes" id="UP000053766">
    <property type="component" value="Unassembled WGS sequence"/>
</dbReference>
<proteinExistence type="predicted"/>
<dbReference type="OrthoDB" id="5820420at2759"/>
<accession>A0A0D8X814</accession>
<reference evidence="2" key="2">
    <citation type="journal article" date="2016" name="Sci. Rep.">
        <title>Dictyocaulus viviparus genome, variome and transcriptome elucidate lungworm biology and support future intervention.</title>
        <authorList>
            <person name="McNulty S.N."/>
            <person name="Strube C."/>
            <person name="Rosa B.A."/>
            <person name="Martin J.C."/>
            <person name="Tyagi R."/>
            <person name="Choi Y.J."/>
            <person name="Wang Q."/>
            <person name="Hallsworth Pepin K."/>
            <person name="Zhang X."/>
            <person name="Ozersky P."/>
            <person name="Wilson R.K."/>
            <person name="Sternberg P.W."/>
            <person name="Gasser R.B."/>
            <person name="Mitreva M."/>
        </authorList>
    </citation>
    <scope>NUCLEOTIDE SEQUENCE [LARGE SCALE GENOMIC DNA]</scope>
    <source>
        <strain evidence="2">HannoverDv2000</strain>
    </source>
</reference>
<gene>
    <name evidence="1" type="ORF">DICVIV_13348</name>
</gene>
<dbReference type="STRING" id="29172.A0A0D8X814"/>
<dbReference type="EMBL" id="KN717050">
    <property type="protein sequence ID" value="KJH40690.1"/>
    <property type="molecule type" value="Genomic_DNA"/>
</dbReference>
<organism evidence="1 2">
    <name type="scientific">Dictyocaulus viviparus</name>
    <name type="common">Bovine lungworm</name>
    <dbReference type="NCBI Taxonomy" id="29172"/>
    <lineage>
        <taxon>Eukaryota</taxon>
        <taxon>Metazoa</taxon>
        <taxon>Ecdysozoa</taxon>
        <taxon>Nematoda</taxon>
        <taxon>Chromadorea</taxon>
        <taxon>Rhabditida</taxon>
        <taxon>Rhabditina</taxon>
        <taxon>Rhabditomorpha</taxon>
        <taxon>Strongyloidea</taxon>
        <taxon>Metastrongylidae</taxon>
        <taxon>Dictyocaulus</taxon>
    </lineage>
</organism>
<dbReference type="AlphaFoldDB" id="A0A0D8X814"/>
<evidence type="ECO:0000313" key="1">
    <source>
        <dbReference type="EMBL" id="KJH40690.1"/>
    </source>
</evidence>
<name>A0A0D8X814_DICVI</name>
<keyword evidence="2" id="KW-1185">Reference proteome</keyword>
<sequence>MLSHKSKSPSQLPHVLTVNKKSDMSKFTSAINGASRLRYGKRNIDFGYPLPDKRSALSNKFIQSLNEAERLSVYFMGAMNSTKQIGLATQEKLQRLDESRSRSIRIVLDVDDGDA</sequence>
<reference evidence="1 2" key="1">
    <citation type="submission" date="2013-11" db="EMBL/GenBank/DDBJ databases">
        <title>Draft genome of the bovine lungworm Dictyocaulus viviparus.</title>
        <authorList>
            <person name="Mitreva M."/>
        </authorList>
    </citation>
    <scope>NUCLEOTIDE SEQUENCE [LARGE SCALE GENOMIC DNA]</scope>
    <source>
        <strain evidence="1 2">HannoverDv2000</strain>
    </source>
</reference>
<evidence type="ECO:0000313" key="2">
    <source>
        <dbReference type="Proteomes" id="UP000053766"/>
    </source>
</evidence>
<protein>
    <submittedName>
        <fullName evidence="1">Uncharacterized protein</fullName>
    </submittedName>
</protein>